<organism evidence="5 6">
    <name type="scientific">Marinilabilia rubra</name>
    <dbReference type="NCBI Taxonomy" id="2162893"/>
    <lineage>
        <taxon>Bacteria</taxon>
        <taxon>Pseudomonadati</taxon>
        <taxon>Bacteroidota</taxon>
        <taxon>Bacteroidia</taxon>
        <taxon>Marinilabiliales</taxon>
        <taxon>Marinilabiliaceae</taxon>
        <taxon>Marinilabilia</taxon>
    </lineage>
</organism>
<keyword evidence="2" id="KW-0540">Nuclease</keyword>
<sequence>MQAMAGFRNIAVHDYNSLNIEVVIDIIENHLKDLRRFSQII</sequence>
<dbReference type="Pfam" id="PF01934">
    <property type="entry name" value="HepT-like"/>
    <property type="match status" value="1"/>
</dbReference>
<protein>
    <recommendedName>
        <fullName evidence="7">DUF86 domain-containing protein</fullName>
    </recommendedName>
</protein>
<gene>
    <name evidence="5" type="ORF">DDZ16_17470</name>
</gene>
<comment type="similarity">
    <text evidence="4">Belongs to the HepT RNase toxin family.</text>
</comment>
<keyword evidence="6" id="KW-1185">Reference proteome</keyword>
<dbReference type="GO" id="GO:0110001">
    <property type="term" value="C:toxin-antitoxin complex"/>
    <property type="evidence" value="ECO:0007669"/>
    <property type="project" value="InterPro"/>
</dbReference>
<keyword evidence="1" id="KW-1277">Toxin-antitoxin system</keyword>
<dbReference type="Gene3D" id="1.20.120.580">
    <property type="entry name" value="bsu32300-like"/>
    <property type="match status" value="1"/>
</dbReference>
<comment type="caution">
    <text evidence="5">The sequence shown here is derived from an EMBL/GenBank/DDBJ whole genome shotgun (WGS) entry which is preliminary data.</text>
</comment>
<dbReference type="Proteomes" id="UP000244956">
    <property type="component" value="Unassembled WGS sequence"/>
</dbReference>
<dbReference type="AlphaFoldDB" id="A0A2U2B4Y5"/>
<evidence type="ECO:0000313" key="5">
    <source>
        <dbReference type="EMBL" id="PWD98130.1"/>
    </source>
</evidence>
<keyword evidence="3" id="KW-0378">Hydrolase</keyword>
<dbReference type="InterPro" id="IPR037038">
    <property type="entry name" value="HepT-like_sf"/>
</dbReference>
<evidence type="ECO:0000313" key="6">
    <source>
        <dbReference type="Proteomes" id="UP000244956"/>
    </source>
</evidence>
<proteinExistence type="inferred from homology"/>
<evidence type="ECO:0000256" key="1">
    <source>
        <dbReference type="ARBA" id="ARBA00022649"/>
    </source>
</evidence>
<evidence type="ECO:0000256" key="2">
    <source>
        <dbReference type="ARBA" id="ARBA00022722"/>
    </source>
</evidence>
<evidence type="ECO:0008006" key="7">
    <source>
        <dbReference type="Google" id="ProtNLM"/>
    </source>
</evidence>
<dbReference type="EMBL" id="QEWP01000019">
    <property type="protein sequence ID" value="PWD98130.1"/>
    <property type="molecule type" value="Genomic_DNA"/>
</dbReference>
<evidence type="ECO:0000256" key="3">
    <source>
        <dbReference type="ARBA" id="ARBA00022801"/>
    </source>
</evidence>
<dbReference type="InterPro" id="IPR008201">
    <property type="entry name" value="HepT-like"/>
</dbReference>
<dbReference type="OrthoDB" id="955324at2"/>
<accession>A0A2U2B4Y5</accession>
<reference evidence="5 6" key="1">
    <citation type="submission" date="2018-05" db="EMBL/GenBank/DDBJ databases">
        <title>Marinilabilia rubrum sp. nov., isolated from saltern sediment.</title>
        <authorList>
            <person name="Zhang R."/>
        </authorList>
    </citation>
    <scope>NUCLEOTIDE SEQUENCE [LARGE SCALE GENOMIC DNA]</scope>
    <source>
        <strain evidence="5 6">WTE16</strain>
    </source>
</reference>
<name>A0A2U2B4Y5_9BACT</name>
<dbReference type="GO" id="GO:0004540">
    <property type="term" value="F:RNA nuclease activity"/>
    <property type="evidence" value="ECO:0007669"/>
    <property type="project" value="InterPro"/>
</dbReference>
<dbReference type="GO" id="GO:0016787">
    <property type="term" value="F:hydrolase activity"/>
    <property type="evidence" value="ECO:0007669"/>
    <property type="project" value="UniProtKB-KW"/>
</dbReference>
<evidence type="ECO:0000256" key="4">
    <source>
        <dbReference type="ARBA" id="ARBA00024207"/>
    </source>
</evidence>